<reference evidence="1" key="1">
    <citation type="submission" date="2016-01" db="EMBL/GenBank/DDBJ databases">
        <title>Reference transcriptome for the parasite Schistocephalus solidus: insights into the molecular evolution of parasitism.</title>
        <authorList>
            <person name="Hebert F.O."/>
            <person name="Grambauer S."/>
            <person name="Barber I."/>
            <person name="Landry C.R."/>
            <person name="Aubin-Horth N."/>
        </authorList>
    </citation>
    <scope>NUCLEOTIDE SEQUENCE</scope>
</reference>
<feature type="non-terminal residue" evidence="1">
    <location>
        <position position="1"/>
    </location>
</feature>
<accession>A0A0X3PYW7</accession>
<sequence length="106" mass="11805">KTSHPGENPLLWTFRAQNVLRSVPSKKAGSYLVSLLVDSAARPFTFTGISLDVLVADPSPVRRGVEVLNQVTLAIRNTELYSKFICKRYIALRKVLEVARGYKTAE</sequence>
<organism evidence="1">
    <name type="scientific">Schistocephalus solidus</name>
    <name type="common">Tapeworm</name>
    <dbReference type="NCBI Taxonomy" id="70667"/>
    <lineage>
        <taxon>Eukaryota</taxon>
        <taxon>Metazoa</taxon>
        <taxon>Spiralia</taxon>
        <taxon>Lophotrochozoa</taxon>
        <taxon>Platyhelminthes</taxon>
        <taxon>Cestoda</taxon>
        <taxon>Eucestoda</taxon>
        <taxon>Diphyllobothriidea</taxon>
        <taxon>Diphyllobothriidae</taxon>
        <taxon>Schistocephalus</taxon>
    </lineage>
</organism>
<proteinExistence type="predicted"/>
<name>A0A0X3PYW7_SCHSO</name>
<dbReference type="AlphaFoldDB" id="A0A0X3PYW7"/>
<evidence type="ECO:0000313" key="1">
    <source>
        <dbReference type="EMBL" id="JAP56698.1"/>
    </source>
</evidence>
<gene>
    <name evidence="1" type="primary">POL2</name>
    <name evidence="1" type="ORF">TR87008</name>
</gene>
<dbReference type="EMBL" id="GEEE01006527">
    <property type="protein sequence ID" value="JAP56698.1"/>
    <property type="molecule type" value="Transcribed_RNA"/>
</dbReference>
<protein>
    <submittedName>
        <fullName evidence="1">Retrovirus-related Pol polyprotein from transposon 297</fullName>
    </submittedName>
</protein>